<name>A0A0L7QZP7_9HYME</name>
<evidence type="ECO:0000313" key="2">
    <source>
        <dbReference type="Proteomes" id="UP000053825"/>
    </source>
</evidence>
<sequence length="51" mass="5742">MILRIMAKISRMSDSQNHPDGSAAFAAGAKLYIYRGRTQLTHGIHTLFRHT</sequence>
<keyword evidence="2" id="KW-1185">Reference proteome</keyword>
<dbReference type="Proteomes" id="UP000053825">
    <property type="component" value="Unassembled WGS sequence"/>
</dbReference>
<gene>
    <name evidence="1" type="ORF">WH47_02347</name>
</gene>
<evidence type="ECO:0000313" key="1">
    <source>
        <dbReference type="EMBL" id="KOC64026.1"/>
    </source>
</evidence>
<proteinExistence type="predicted"/>
<accession>A0A0L7QZP7</accession>
<protein>
    <submittedName>
        <fullName evidence="1">Uncharacterized protein</fullName>
    </submittedName>
</protein>
<dbReference type="EMBL" id="KQ414680">
    <property type="protein sequence ID" value="KOC64026.1"/>
    <property type="molecule type" value="Genomic_DNA"/>
</dbReference>
<dbReference type="AlphaFoldDB" id="A0A0L7QZP7"/>
<organism evidence="1 2">
    <name type="scientific">Habropoda laboriosa</name>
    <dbReference type="NCBI Taxonomy" id="597456"/>
    <lineage>
        <taxon>Eukaryota</taxon>
        <taxon>Metazoa</taxon>
        <taxon>Ecdysozoa</taxon>
        <taxon>Arthropoda</taxon>
        <taxon>Hexapoda</taxon>
        <taxon>Insecta</taxon>
        <taxon>Pterygota</taxon>
        <taxon>Neoptera</taxon>
        <taxon>Endopterygota</taxon>
        <taxon>Hymenoptera</taxon>
        <taxon>Apocrita</taxon>
        <taxon>Aculeata</taxon>
        <taxon>Apoidea</taxon>
        <taxon>Anthophila</taxon>
        <taxon>Apidae</taxon>
        <taxon>Habropoda</taxon>
    </lineage>
</organism>
<reference evidence="1 2" key="1">
    <citation type="submission" date="2015-07" db="EMBL/GenBank/DDBJ databases">
        <title>The genome of Habropoda laboriosa.</title>
        <authorList>
            <person name="Pan H."/>
            <person name="Kapheim K."/>
        </authorList>
    </citation>
    <scope>NUCLEOTIDE SEQUENCE [LARGE SCALE GENOMIC DNA]</scope>
    <source>
        <strain evidence="1">0110345459</strain>
    </source>
</reference>